<dbReference type="RefSeq" id="WP_342020434.1">
    <property type="nucleotide sequence ID" value="NZ_JBBYAK010000001.1"/>
</dbReference>
<proteinExistence type="inferred from homology"/>
<dbReference type="Gene3D" id="3.30.470.30">
    <property type="entry name" value="DNA ligase/mRNA capping enzyme"/>
    <property type="match status" value="1"/>
</dbReference>
<evidence type="ECO:0000256" key="1">
    <source>
        <dbReference type="ARBA" id="ARBA00007572"/>
    </source>
</evidence>
<dbReference type="Pfam" id="PF01068">
    <property type="entry name" value="DNA_ligase_A_M"/>
    <property type="match status" value="1"/>
</dbReference>
<comment type="similarity">
    <text evidence="1">Belongs to the ATP-dependent DNA ligase family.</text>
</comment>
<evidence type="ECO:0000256" key="2">
    <source>
        <dbReference type="ARBA" id="ARBA00022598"/>
    </source>
</evidence>
<name>A0ABU9K093_9BACI</name>
<dbReference type="PROSITE" id="PS50160">
    <property type="entry name" value="DNA_LIGASE_A3"/>
    <property type="match status" value="1"/>
</dbReference>
<organism evidence="4 5">
    <name type="scientific">Caldifermentibacillus hisashii</name>
    <dbReference type="NCBI Taxonomy" id="996558"/>
    <lineage>
        <taxon>Bacteria</taxon>
        <taxon>Bacillati</taxon>
        <taxon>Bacillota</taxon>
        <taxon>Bacilli</taxon>
        <taxon>Bacillales</taxon>
        <taxon>Bacillaceae</taxon>
        <taxon>Caldifermentibacillus</taxon>
    </lineage>
</organism>
<accession>A0ABU9K093</accession>
<dbReference type="InterPro" id="IPR012310">
    <property type="entry name" value="DNA_ligase_ATP-dep_cent"/>
</dbReference>
<dbReference type="PANTHER" id="PTHR45674:SF4">
    <property type="entry name" value="DNA LIGASE 1"/>
    <property type="match status" value="1"/>
</dbReference>
<keyword evidence="2 4" id="KW-0436">Ligase</keyword>
<dbReference type="InterPro" id="IPR016059">
    <property type="entry name" value="DNA_ligase_ATP-dep_CS"/>
</dbReference>
<dbReference type="PROSITE" id="PS00697">
    <property type="entry name" value="DNA_LIGASE_A1"/>
    <property type="match status" value="1"/>
</dbReference>
<feature type="domain" description="ATP-dependent DNA ligase family profile" evidence="3">
    <location>
        <begin position="92"/>
        <end position="182"/>
    </location>
</feature>
<dbReference type="EMBL" id="JBBYAK010000001">
    <property type="protein sequence ID" value="MEL3958218.1"/>
    <property type="molecule type" value="Genomic_DNA"/>
</dbReference>
<comment type="caution">
    <text evidence="4">The sequence shown here is derived from an EMBL/GenBank/DDBJ whole genome shotgun (WGS) entry which is preliminary data.</text>
</comment>
<protein>
    <submittedName>
        <fullName evidence="4">ATP-dependent DNA ligase</fullName>
        <ecNumber evidence="4">6.5.1.1</ecNumber>
    </submittedName>
</protein>
<dbReference type="PANTHER" id="PTHR45674">
    <property type="entry name" value="DNA LIGASE 1/3 FAMILY MEMBER"/>
    <property type="match status" value="1"/>
</dbReference>
<dbReference type="Proteomes" id="UP001459714">
    <property type="component" value="Unassembled WGS sequence"/>
</dbReference>
<gene>
    <name evidence="4" type="ORF">NST17_13580</name>
</gene>
<dbReference type="EC" id="6.5.1.1" evidence="4"/>
<dbReference type="InterPro" id="IPR050191">
    <property type="entry name" value="ATP-dep_DNA_ligase"/>
</dbReference>
<dbReference type="CDD" id="cd07906">
    <property type="entry name" value="Adenylation_DNA_ligase_LigD_LigC"/>
    <property type="match status" value="1"/>
</dbReference>
<evidence type="ECO:0000313" key="5">
    <source>
        <dbReference type="Proteomes" id="UP001459714"/>
    </source>
</evidence>
<dbReference type="GO" id="GO:0003910">
    <property type="term" value="F:DNA ligase (ATP) activity"/>
    <property type="evidence" value="ECO:0007669"/>
    <property type="project" value="UniProtKB-EC"/>
</dbReference>
<dbReference type="Gene3D" id="3.30.1490.70">
    <property type="match status" value="1"/>
</dbReference>
<keyword evidence="5" id="KW-1185">Reference proteome</keyword>
<sequence length="245" mass="29209">MYIEPMLLQKVDKPFNDSKYICEWKQDGWRMIVSKWNGRLKLFSRHHNEFTSVFKEFQDIEIPDNTIIDCELIAVDEQRKCNFELLQNQYRSKHRTAPLQLVAFDILYNEGKDVRRKHLLERKQLLEQVIQPSDKLVVTQYVDGLYAEEYFSLIQQHELEGIVAKEKTSKYESKRSDKWLKIINYQKEKVAISGIRKKEFGVYLSYLDGEYAGMIEFMTKEDRKKVYSLIQNHKVSEDNNSTFAD</sequence>
<evidence type="ECO:0000259" key="3">
    <source>
        <dbReference type="PROSITE" id="PS50160"/>
    </source>
</evidence>
<dbReference type="SUPFAM" id="SSF56091">
    <property type="entry name" value="DNA ligase/mRNA capping enzyme, catalytic domain"/>
    <property type="match status" value="1"/>
</dbReference>
<reference evidence="4 5" key="1">
    <citation type="submission" date="2024-03" db="EMBL/GenBank/DDBJ databases">
        <title>Bacilli Hybrid Assemblies.</title>
        <authorList>
            <person name="Kovac J."/>
        </authorList>
    </citation>
    <scope>NUCLEOTIDE SEQUENCE [LARGE SCALE GENOMIC DNA]</scope>
    <source>
        <strain evidence="4 5">FSL M8-0022</strain>
    </source>
</reference>
<evidence type="ECO:0000313" key="4">
    <source>
        <dbReference type="EMBL" id="MEL3958218.1"/>
    </source>
</evidence>